<dbReference type="GO" id="GO:0033116">
    <property type="term" value="C:endoplasmic reticulum-Golgi intermediate compartment membrane"/>
    <property type="evidence" value="ECO:0007669"/>
    <property type="project" value="UniProtKB-SubCell"/>
</dbReference>
<comment type="subcellular location">
    <subcellularLocation>
        <location evidence="5">Endoplasmic reticulum membrane</location>
        <topology evidence="5">Multi-pass membrane protein</topology>
    </subcellularLocation>
    <subcellularLocation>
        <location evidence="5">Endoplasmic reticulum-Golgi intermediate compartment membrane</location>
        <topology evidence="5">Multi-pass membrane protein</topology>
    </subcellularLocation>
    <subcellularLocation>
        <location evidence="5">Golgi apparatus membrane</location>
        <topology evidence="5">Multi-pass membrane protein</topology>
    </subcellularLocation>
    <subcellularLocation>
        <location evidence="1">Membrane</location>
    </subcellularLocation>
</comment>
<dbReference type="GO" id="GO:0030134">
    <property type="term" value="C:COPII-coated ER to Golgi transport vesicle"/>
    <property type="evidence" value="ECO:0007669"/>
    <property type="project" value="TreeGrafter"/>
</dbReference>
<evidence type="ECO:0000256" key="1">
    <source>
        <dbReference type="ARBA" id="ARBA00004370"/>
    </source>
</evidence>
<dbReference type="InterPro" id="IPR045888">
    <property type="entry name" value="Erv"/>
</dbReference>
<sequence length="347" mass="39217">MNEEFFGDKKGGLTESVRTFDAFPKTRASYTTRSSRGGIVTLLLITTCLWLAWHEMGSYFDGIEEQHFLVEKSIGHEMQINLDITVAMPCDALHINVQDAAADRILAGDLLQKDATAFDDTSAHRLVQIGRREDHVYDVLKKARKSKFGKTRWPKGGDRTSCRIYGSMDVNRVQGDFHITAKGHGYWDAGQHIEHDSFNFSHVVNELSFGEYYPKLINPLDGVVATTEDHFYKFQYYLSVVPTIYESYTTGRRLATNQYAVTEQSRAVPAHNVPGIFFKYDIEPISLTVTDSRTPVIQFIVRLVNIIGGVLVSGGWIYKLLGMAVSVFRRKKRDTEGMLNGRVKGDE</sequence>
<dbReference type="Proteomes" id="UP000277580">
    <property type="component" value="Unassembled WGS sequence"/>
</dbReference>
<name>A0A3N4KP20_9PEZI</name>
<keyword evidence="9" id="KW-1185">Reference proteome</keyword>
<reference evidence="8 9" key="1">
    <citation type="journal article" date="2018" name="Nat. Ecol. Evol.">
        <title>Pezizomycetes genomes reveal the molecular basis of ectomycorrhizal truffle lifestyle.</title>
        <authorList>
            <person name="Murat C."/>
            <person name="Payen T."/>
            <person name="Noel B."/>
            <person name="Kuo A."/>
            <person name="Morin E."/>
            <person name="Chen J."/>
            <person name="Kohler A."/>
            <person name="Krizsan K."/>
            <person name="Balestrini R."/>
            <person name="Da Silva C."/>
            <person name="Montanini B."/>
            <person name="Hainaut M."/>
            <person name="Levati E."/>
            <person name="Barry K.W."/>
            <person name="Belfiori B."/>
            <person name="Cichocki N."/>
            <person name="Clum A."/>
            <person name="Dockter R.B."/>
            <person name="Fauchery L."/>
            <person name="Guy J."/>
            <person name="Iotti M."/>
            <person name="Le Tacon F."/>
            <person name="Lindquist E.A."/>
            <person name="Lipzen A."/>
            <person name="Malagnac F."/>
            <person name="Mello A."/>
            <person name="Molinier V."/>
            <person name="Miyauchi S."/>
            <person name="Poulain J."/>
            <person name="Riccioni C."/>
            <person name="Rubini A."/>
            <person name="Sitrit Y."/>
            <person name="Splivallo R."/>
            <person name="Traeger S."/>
            <person name="Wang M."/>
            <person name="Zifcakova L."/>
            <person name="Wipf D."/>
            <person name="Zambonelli A."/>
            <person name="Paolocci F."/>
            <person name="Nowrousian M."/>
            <person name="Ottonello S."/>
            <person name="Baldrian P."/>
            <person name="Spatafora J.W."/>
            <person name="Henrissat B."/>
            <person name="Nagy L.G."/>
            <person name="Aury J.M."/>
            <person name="Wincker P."/>
            <person name="Grigoriev I.V."/>
            <person name="Bonfante P."/>
            <person name="Martin F.M."/>
        </authorList>
    </citation>
    <scope>NUCLEOTIDE SEQUENCE [LARGE SCALE GENOMIC DNA]</scope>
    <source>
        <strain evidence="8 9">CCBAS932</strain>
    </source>
</reference>
<evidence type="ECO:0000259" key="7">
    <source>
        <dbReference type="Pfam" id="PF13850"/>
    </source>
</evidence>
<evidence type="ECO:0000256" key="3">
    <source>
        <dbReference type="ARBA" id="ARBA00022989"/>
    </source>
</evidence>
<keyword evidence="5" id="KW-0256">Endoplasmic reticulum</keyword>
<dbReference type="Pfam" id="PF13850">
    <property type="entry name" value="ERGIC_N"/>
    <property type="match status" value="1"/>
</dbReference>
<evidence type="ECO:0000256" key="5">
    <source>
        <dbReference type="RuleBase" id="RU369013"/>
    </source>
</evidence>
<dbReference type="PANTHER" id="PTHR10984:SF81">
    <property type="entry name" value="ER-DERIVED VESICLES PROTEIN ERV41"/>
    <property type="match status" value="1"/>
</dbReference>
<keyword evidence="5" id="KW-0813">Transport</keyword>
<comment type="similarity">
    <text evidence="5">Belongs to the ERGIC family.</text>
</comment>
<evidence type="ECO:0000313" key="9">
    <source>
        <dbReference type="Proteomes" id="UP000277580"/>
    </source>
</evidence>
<dbReference type="GO" id="GO:0005789">
    <property type="term" value="C:endoplasmic reticulum membrane"/>
    <property type="evidence" value="ECO:0007669"/>
    <property type="project" value="UniProtKB-SubCell"/>
</dbReference>
<gene>
    <name evidence="8" type="ORF">P167DRAFT_605893</name>
</gene>
<evidence type="ECO:0000256" key="4">
    <source>
        <dbReference type="ARBA" id="ARBA00023136"/>
    </source>
</evidence>
<dbReference type="InterPro" id="IPR039542">
    <property type="entry name" value="Erv_N"/>
</dbReference>
<evidence type="ECO:0000313" key="8">
    <source>
        <dbReference type="EMBL" id="RPB12240.1"/>
    </source>
</evidence>
<accession>A0A3N4KP20</accession>
<feature type="transmembrane region" description="Helical" evidence="5">
    <location>
        <begin position="35"/>
        <end position="53"/>
    </location>
</feature>
<dbReference type="GO" id="GO:0006888">
    <property type="term" value="P:endoplasmic reticulum to Golgi vesicle-mediated transport"/>
    <property type="evidence" value="ECO:0007669"/>
    <property type="project" value="UniProtKB-UniRule"/>
</dbReference>
<dbReference type="AlphaFoldDB" id="A0A3N4KP20"/>
<dbReference type="Pfam" id="PF07970">
    <property type="entry name" value="COPIIcoated_ERV"/>
    <property type="match status" value="1"/>
</dbReference>
<dbReference type="GO" id="GO:0000139">
    <property type="term" value="C:Golgi membrane"/>
    <property type="evidence" value="ECO:0007669"/>
    <property type="project" value="UniProtKB-SubCell"/>
</dbReference>
<dbReference type="STRING" id="1392247.A0A3N4KP20"/>
<comment type="function">
    <text evidence="5">Plays a role in transport between endoplasmic reticulum and Golgi.</text>
</comment>
<dbReference type="FunCoup" id="A0A3N4KP20">
    <property type="interactions" value="360"/>
</dbReference>
<feature type="transmembrane region" description="Helical" evidence="5">
    <location>
        <begin position="299"/>
        <end position="321"/>
    </location>
</feature>
<dbReference type="PANTHER" id="PTHR10984">
    <property type="entry name" value="ENDOPLASMIC RETICULUM-GOLGI INTERMEDIATE COMPARTMENT PROTEIN"/>
    <property type="match status" value="1"/>
</dbReference>
<keyword evidence="3 5" id="KW-1133">Transmembrane helix</keyword>
<keyword evidence="5" id="KW-0333">Golgi apparatus</keyword>
<organism evidence="8 9">
    <name type="scientific">Morchella conica CCBAS932</name>
    <dbReference type="NCBI Taxonomy" id="1392247"/>
    <lineage>
        <taxon>Eukaryota</taxon>
        <taxon>Fungi</taxon>
        <taxon>Dikarya</taxon>
        <taxon>Ascomycota</taxon>
        <taxon>Pezizomycotina</taxon>
        <taxon>Pezizomycetes</taxon>
        <taxon>Pezizales</taxon>
        <taxon>Morchellaceae</taxon>
        <taxon>Morchella</taxon>
    </lineage>
</organism>
<proteinExistence type="inferred from homology"/>
<keyword evidence="5" id="KW-0931">ER-Golgi transport</keyword>
<feature type="domain" description="Endoplasmic reticulum vesicle transporter C-terminal" evidence="6">
    <location>
        <begin position="160"/>
        <end position="316"/>
    </location>
</feature>
<dbReference type="InParanoid" id="A0A3N4KP20"/>
<evidence type="ECO:0000256" key="2">
    <source>
        <dbReference type="ARBA" id="ARBA00022692"/>
    </source>
</evidence>
<dbReference type="EMBL" id="ML119130">
    <property type="protein sequence ID" value="RPB12240.1"/>
    <property type="molecule type" value="Genomic_DNA"/>
</dbReference>
<keyword evidence="2 5" id="KW-0812">Transmembrane</keyword>
<evidence type="ECO:0000259" key="6">
    <source>
        <dbReference type="Pfam" id="PF07970"/>
    </source>
</evidence>
<protein>
    <recommendedName>
        <fullName evidence="5">Endoplasmic reticulum-Golgi intermediate compartment protein</fullName>
    </recommendedName>
</protein>
<dbReference type="GO" id="GO:0006890">
    <property type="term" value="P:retrograde vesicle-mediated transport, Golgi to endoplasmic reticulum"/>
    <property type="evidence" value="ECO:0007669"/>
    <property type="project" value="TreeGrafter"/>
</dbReference>
<feature type="domain" description="Endoplasmic reticulum vesicle transporter N-terminal" evidence="7">
    <location>
        <begin position="17"/>
        <end position="104"/>
    </location>
</feature>
<dbReference type="InterPro" id="IPR012936">
    <property type="entry name" value="Erv_C"/>
</dbReference>
<keyword evidence="4 5" id="KW-0472">Membrane</keyword>
<dbReference type="OrthoDB" id="5541786at2759"/>